<dbReference type="EMBL" id="CAKKNE010000001">
    <property type="protein sequence ID" value="CAH0365370.1"/>
    <property type="molecule type" value="Genomic_DNA"/>
</dbReference>
<dbReference type="Proteomes" id="UP000789595">
    <property type="component" value="Unassembled WGS sequence"/>
</dbReference>
<name>A0A8J2WEL3_9STRA</name>
<sequence length="281" mass="30531">MTDKLYTASYGLTKDGRYGAELLAYRRLVEGIARYSLKAPAEPVVLLTSQRAVVTPGGASVLDEALTYLESGRAGGWDALYAGHCGECGWWTPPFEKLSSAAFQLGGGLDNDKVGKEHFLARRSRDVGCGTLLSRQRDQLRGAKHVNDPKVVSLPKVSKGSDPAEVAKAVRRRVVQSLGGDTAVLATAVDPRCAFAVVLRYTSRVARLLHTAVSGDGLYKAVLEPKFDLTLARMASERSLRTFVVWPPVVHLQRDDDDTPTDGYGGNSSRFIEAYLGMDER</sequence>
<proteinExistence type="predicted"/>
<evidence type="ECO:0000313" key="2">
    <source>
        <dbReference type="Proteomes" id="UP000789595"/>
    </source>
</evidence>
<gene>
    <name evidence="1" type="ORF">PECAL_1P18090</name>
</gene>
<accession>A0A8J2WEL3</accession>
<keyword evidence="2" id="KW-1185">Reference proteome</keyword>
<organism evidence="1 2">
    <name type="scientific">Pelagomonas calceolata</name>
    <dbReference type="NCBI Taxonomy" id="35677"/>
    <lineage>
        <taxon>Eukaryota</taxon>
        <taxon>Sar</taxon>
        <taxon>Stramenopiles</taxon>
        <taxon>Ochrophyta</taxon>
        <taxon>Pelagophyceae</taxon>
        <taxon>Pelagomonadales</taxon>
        <taxon>Pelagomonadaceae</taxon>
        <taxon>Pelagomonas</taxon>
    </lineage>
</organism>
<dbReference type="AlphaFoldDB" id="A0A8J2WEL3"/>
<comment type="caution">
    <text evidence="1">The sequence shown here is derived from an EMBL/GenBank/DDBJ whole genome shotgun (WGS) entry which is preliminary data.</text>
</comment>
<reference evidence="1" key="1">
    <citation type="submission" date="2021-11" db="EMBL/GenBank/DDBJ databases">
        <authorList>
            <consortium name="Genoscope - CEA"/>
            <person name="William W."/>
        </authorList>
    </citation>
    <scope>NUCLEOTIDE SEQUENCE</scope>
</reference>
<protein>
    <submittedName>
        <fullName evidence="1">Uncharacterized protein</fullName>
    </submittedName>
</protein>
<evidence type="ECO:0000313" key="1">
    <source>
        <dbReference type="EMBL" id="CAH0365370.1"/>
    </source>
</evidence>